<proteinExistence type="predicted"/>
<sequence length="70" mass="7931">MHFRPLFVSKAAVAVTFSVCRRGGALRELFGILLCGPRYFNYGGRFFLPYRVGRRSQKTGNSCLHEGHSH</sequence>
<reference evidence="1 2" key="1">
    <citation type="journal article" date="2019" name="Commun. Biol.">
        <title>The bagworm genome reveals a unique fibroin gene that provides high tensile strength.</title>
        <authorList>
            <person name="Kono N."/>
            <person name="Nakamura H."/>
            <person name="Ohtoshi R."/>
            <person name="Tomita M."/>
            <person name="Numata K."/>
            <person name="Arakawa K."/>
        </authorList>
    </citation>
    <scope>NUCLEOTIDE SEQUENCE [LARGE SCALE GENOMIC DNA]</scope>
</reference>
<dbReference type="AlphaFoldDB" id="A0A4C1Y9X5"/>
<protein>
    <submittedName>
        <fullName evidence="1">Uncharacterized protein</fullName>
    </submittedName>
</protein>
<evidence type="ECO:0000313" key="1">
    <source>
        <dbReference type="EMBL" id="GBP71337.1"/>
    </source>
</evidence>
<comment type="caution">
    <text evidence="1">The sequence shown here is derived from an EMBL/GenBank/DDBJ whole genome shotgun (WGS) entry which is preliminary data.</text>
</comment>
<dbReference type="EMBL" id="BGZK01001104">
    <property type="protein sequence ID" value="GBP71337.1"/>
    <property type="molecule type" value="Genomic_DNA"/>
</dbReference>
<organism evidence="1 2">
    <name type="scientific">Eumeta variegata</name>
    <name type="common">Bagworm moth</name>
    <name type="synonym">Eumeta japonica</name>
    <dbReference type="NCBI Taxonomy" id="151549"/>
    <lineage>
        <taxon>Eukaryota</taxon>
        <taxon>Metazoa</taxon>
        <taxon>Ecdysozoa</taxon>
        <taxon>Arthropoda</taxon>
        <taxon>Hexapoda</taxon>
        <taxon>Insecta</taxon>
        <taxon>Pterygota</taxon>
        <taxon>Neoptera</taxon>
        <taxon>Endopterygota</taxon>
        <taxon>Lepidoptera</taxon>
        <taxon>Glossata</taxon>
        <taxon>Ditrysia</taxon>
        <taxon>Tineoidea</taxon>
        <taxon>Psychidae</taxon>
        <taxon>Oiketicinae</taxon>
        <taxon>Eumeta</taxon>
    </lineage>
</organism>
<accession>A0A4C1Y9X5</accession>
<evidence type="ECO:0000313" key="2">
    <source>
        <dbReference type="Proteomes" id="UP000299102"/>
    </source>
</evidence>
<gene>
    <name evidence="1" type="ORF">EVAR_57721_1</name>
</gene>
<dbReference type="Proteomes" id="UP000299102">
    <property type="component" value="Unassembled WGS sequence"/>
</dbReference>
<name>A0A4C1Y9X5_EUMVA</name>
<keyword evidence="2" id="KW-1185">Reference proteome</keyword>